<sequence length="125" mass="14001">MSFSVKAIMARSSHFQGNGIANAHFCQASLMLPCFERSLMAFDPFKKVRNAFRCDKNGTGFSGGQLQKELTGMASQGPWSSMNAYRSSESITYEKVAKAWRYYDRANDVRYPTGFNQLSNTSSKP</sequence>
<dbReference type="EMBL" id="GEEE01003960">
    <property type="protein sequence ID" value="JAP59265.1"/>
    <property type="molecule type" value="Transcribed_RNA"/>
</dbReference>
<reference evidence="1" key="1">
    <citation type="submission" date="2016-01" db="EMBL/GenBank/DDBJ databases">
        <title>Reference transcriptome for the parasite Schistocephalus solidus: insights into the molecular evolution of parasitism.</title>
        <authorList>
            <person name="Hebert F.O."/>
            <person name="Grambauer S."/>
            <person name="Barber I."/>
            <person name="Landry C.R."/>
            <person name="Aubin-Horth N."/>
        </authorList>
    </citation>
    <scope>NUCLEOTIDE SEQUENCE</scope>
</reference>
<gene>
    <name evidence="1" type="ORF">TR147527</name>
</gene>
<name>A0A0X3Q540_SCHSO</name>
<evidence type="ECO:0000313" key="1">
    <source>
        <dbReference type="EMBL" id="JAP59265.1"/>
    </source>
</evidence>
<dbReference type="AlphaFoldDB" id="A0A0X3Q540"/>
<accession>A0A0X3Q540</accession>
<organism evidence="1">
    <name type="scientific">Schistocephalus solidus</name>
    <name type="common">Tapeworm</name>
    <dbReference type="NCBI Taxonomy" id="70667"/>
    <lineage>
        <taxon>Eukaryota</taxon>
        <taxon>Metazoa</taxon>
        <taxon>Spiralia</taxon>
        <taxon>Lophotrochozoa</taxon>
        <taxon>Platyhelminthes</taxon>
        <taxon>Cestoda</taxon>
        <taxon>Eucestoda</taxon>
        <taxon>Diphyllobothriidea</taxon>
        <taxon>Diphyllobothriidae</taxon>
        <taxon>Schistocephalus</taxon>
    </lineage>
</organism>
<proteinExistence type="predicted"/>
<protein>
    <submittedName>
        <fullName evidence="1">Uncharacterized protein</fullName>
    </submittedName>
</protein>